<feature type="compositionally biased region" description="Polar residues" evidence="4">
    <location>
        <begin position="421"/>
        <end position="441"/>
    </location>
</feature>
<dbReference type="GO" id="GO:0045861">
    <property type="term" value="P:negative regulation of proteolysis"/>
    <property type="evidence" value="ECO:0007669"/>
    <property type="project" value="UniProtKB-ARBA"/>
</dbReference>
<dbReference type="InterPro" id="IPR042178">
    <property type="entry name" value="Serpin_sf_1"/>
</dbReference>
<dbReference type="SUPFAM" id="SSF56574">
    <property type="entry name" value="Serpins"/>
    <property type="match status" value="2"/>
</dbReference>
<dbReference type="GO" id="GO:0005615">
    <property type="term" value="C:extracellular space"/>
    <property type="evidence" value="ECO:0007669"/>
    <property type="project" value="InterPro"/>
</dbReference>
<keyword evidence="2" id="KW-0722">Serine protease inhibitor</keyword>
<evidence type="ECO:0000259" key="6">
    <source>
        <dbReference type="SMART" id="SM00093"/>
    </source>
</evidence>
<evidence type="ECO:0000256" key="3">
    <source>
        <dbReference type="RuleBase" id="RU000411"/>
    </source>
</evidence>
<feature type="region of interest" description="Disordered" evidence="4">
    <location>
        <begin position="578"/>
        <end position="634"/>
    </location>
</feature>
<dbReference type="Gene3D" id="2.30.39.10">
    <property type="entry name" value="Alpha-1-antitrypsin, domain 1"/>
    <property type="match status" value="1"/>
</dbReference>
<comment type="similarity">
    <text evidence="3">Belongs to the serpin family.</text>
</comment>
<dbReference type="SMART" id="SM00093">
    <property type="entry name" value="SERPIN"/>
    <property type="match status" value="1"/>
</dbReference>
<feature type="region of interest" description="Disordered" evidence="4">
    <location>
        <begin position="552"/>
        <end position="571"/>
    </location>
</feature>
<feature type="compositionally biased region" description="Polar residues" evidence="4">
    <location>
        <begin position="582"/>
        <end position="601"/>
    </location>
</feature>
<dbReference type="GO" id="GO:0004867">
    <property type="term" value="F:serine-type endopeptidase inhibitor activity"/>
    <property type="evidence" value="ECO:0007669"/>
    <property type="project" value="UniProtKB-KW"/>
</dbReference>
<accession>A0A8D8A927</accession>
<keyword evidence="1" id="KW-0646">Protease inhibitor</keyword>
<dbReference type="EMBL" id="HBUE01020202">
    <property type="protein sequence ID" value="CAG6452180.1"/>
    <property type="molecule type" value="Transcribed_RNA"/>
</dbReference>
<dbReference type="InterPro" id="IPR036186">
    <property type="entry name" value="Serpin_sf"/>
</dbReference>
<dbReference type="PANTHER" id="PTHR11461">
    <property type="entry name" value="SERINE PROTEASE INHIBITOR, SERPIN"/>
    <property type="match status" value="1"/>
</dbReference>
<feature type="domain" description="Serpin" evidence="6">
    <location>
        <begin position="44"/>
        <end position="413"/>
    </location>
</feature>
<evidence type="ECO:0000256" key="1">
    <source>
        <dbReference type="ARBA" id="ARBA00022690"/>
    </source>
</evidence>
<organism evidence="7">
    <name type="scientific">Culex pipiens</name>
    <name type="common">House mosquito</name>
    <dbReference type="NCBI Taxonomy" id="7175"/>
    <lineage>
        <taxon>Eukaryota</taxon>
        <taxon>Metazoa</taxon>
        <taxon>Ecdysozoa</taxon>
        <taxon>Arthropoda</taxon>
        <taxon>Hexapoda</taxon>
        <taxon>Insecta</taxon>
        <taxon>Pterygota</taxon>
        <taxon>Neoptera</taxon>
        <taxon>Endopterygota</taxon>
        <taxon>Diptera</taxon>
        <taxon>Nematocera</taxon>
        <taxon>Culicoidea</taxon>
        <taxon>Culicidae</taxon>
        <taxon>Culicinae</taxon>
        <taxon>Culicini</taxon>
        <taxon>Culex</taxon>
        <taxon>Culex</taxon>
    </lineage>
</organism>
<dbReference type="InterPro" id="IPR000215">
    <property type="entry name" value="Serpin_fam"/>
</dbReference>
<dbReference type="InterPro" id="IPR023796">
    <property type="entry name" value="Serpin_dom"/>
</dbReference>
<dbReference type="Pfam" id="PF00079">
    <property type="entry name" value="Serpin"/>
    <property type="match status" value="2"/>
</dbReference>
<evidence type="ECO:0000256" key="2">
    <source>
        <dbReference type="ARBA" id="ARBA00022900"/>
    </source>
</evidence>
<name>A0A8D8A927_CULPI</name>
<reference evidence="7" key="1">
    <citation type="submission" date="2021-05" db="EMBL/GenBank/DDBJ databases">
        <authorList>
            <person name="Alioto T."/>
            <person name="Alioto T."/>
            <person name="Gomez Garrido J."/>
        </authorList>
    </citation>
    <scope>NUCLEOTIDE SEQUENCE</scope>
</reference>
<dbReference type="FunFam" id="2.30.39.10:FF:000035">
    <property type="entry name" value="Serine protease inhibitor (serpin) 16"/>
    <property type="match status" value="1"/>
</dbReference>
<feature type="region of interest" description="Disordered" evidence="4">
    <location>
        <begin position="419"/>
        <end position="441"/>
    </location>
</feature>
<feature type="chain" id="PRO_5034614427" evidence="5">
    <location>
        <begin position="23"/>
        <end position="759"/>
    </location>
</feature>
<evidence type="ECO:0000313" key="7">
    <source>
        <dbReference type="EMBL" id="CAG6452180.1"/>
    </source>
</evidence>
<feature type="region of interest" description="Disordered" evidence="4">
    <location>
        <begin position="116"/>
        <end position="156"/>
    </location>
</feature>
<protein>
    <submittedName>
        <fullName evidence="7">Ovalbumin</fullName>
    </submittedName>
</protein>
<feature type="compositionally biased region" description="Low complexity" evidence="4">
    <location>
        <begin position="552"/>
        <end position="570"/>
    </location>
</feature>
<dbReference type="InterPro" id="IPR042185">
    <property type="entry name" value="Serpin_sf_2"/>
</dbReference>
<dbReference type="Gene3D" id="3.30.497.10">
    <property type="entry name" value="Antithrombin, subunit I, domain 2"/>
    <property type="match status" value="2"/>
</dbReference>
<proteinExistence type="inferred from homology"/>
<evidence type="ECO:0000256" key="4">
    <source>
        <dbReference type="SAM" id="MobiDB-lite"/>
    </source>
</evidence>
<sequence length="759" mass="84948">MRLKFVLGAVLVLALHEATSQGQFEPSNTNNLDVVANSVTNLAQKISRAIASQKSKTEIFSPVSIAGALSLLLLGSSGVTRDELTKLMGFDNQQISFADIHKSFGKLFGELVSSEPSLNTPVPWRQNDKCNNYDYEDDEPSPPPKNQRGKRDTSSHQISVANGVFVDRNFLLGARYEQLTRCLYRGKAQRLPFSTDPRSTAHQINSWARESTNGKIREIVTPEQVQNSPMVLASALYFKGKWETMFVEPDTRPRPFYVNGRNQPPVNVTAMATSGCFPYIDVKDWDAKIVGLPYQQGLSTMYLVVPNNSDRQKLSFLLSNTIDIGQLNSLIDRMEVKTGAVVMPKMQLENNLGLKQVLSSLGISTLFDPYRSNLSVITNTAFDQDGDIAKSCNVNRRPDDLTRRRIPTTTSRPDFVFRLGANSSDNQEPVQPTQQNQPPRNVFQQSNVVIVPVAESRDCFFIRNCVYENNLCKCILDPESAQDQEICPQRPFYAVRNCDDKVLSSDDWTICHSKQYRNTKTTNMKACLSSACSFFNGACYCCDAPKRTTLPPNQQQFPQSQITQQQPQHQSFDVASRFGAGQQPQQSHSPPNTPTRPQQLPVNPDRRQGSFNNQNNFQQLSPPPAPQVPATSSYDQNLPPQAIVSCFEQQECIYLQGCRIIKRCYQTTNKVAQPLTNLGERSRSKRQTNQSPLFVGDIVHKVSLDIDESGTEGGAVTAVVIDRISSSFTLRLDGPFLIYLRHDATKLPLFYGPVYDPRD</sequence>
<dbReference type="PANTHER" id="PTHR11461:SF342">
    <property type="entry name" value="SERINE PROTEASE INHIBITOR 28DC"/>
    <property type="match status" value="1"/>
</dbReference>
<keyword evidence="5" id="KW-0732">Signal</keyword>
<feature type="signal peptide" evidence="5">
    <location>
        <begin position="1"/>
        <end position="22"/>
    </location>
</feature>
<evidence type="ECO:0000256" key="5">
    <source>
        <dbReference type="SAM" id="SignalP"/>
    </source>
</evidence>
<dbReference type="AlphaFoldDB" id="A0A8D8A927"/>